<evidence type="ECO:0008006" key="4">
    <source>
        <dbReference type="Google" id="ProtNLM"/>
    </source>
</evidence>
<dbReference type="EMBL" id="CP015102">
    <property type="protein sequence ID" value="ASJ06466.1"/>
    <property type="molecule type" value="Genomic_DNA"/>
</dbReference>
<organism evidence="2 3">
    <name type="scientific">Thermococcus pacificus</name>
    <dbReference type="NCBI Taxonomy" id="71998"/>
    <lineage>
        <taxon>Archaea</taxon>
        <taxon>Methanobacteriati</taxon>
        <taxon>Methanobacteriota</taxon>
        <taxon>Thermococci</taxon>
        <taxon>Thermococcales</taxon>
        <taxon>Thermococcaceae</taxon>
        <taxon>Thermococcus</taxon>
    </lineage>
</organism>
<protein>
    <recommendedName>
        <fullName evidence="4">Dehydrogenase</fullName>
    </recommendedName>
</protein>
<feature type="compositionally biased region" description="Low complexity" evidence="1">
    <location>
        <begin position="31"/>
        <end position="49"/>
    </location>
</feature>
<evidence type="ECO:0000313" key="2">
    <source>
        <dbReference type="EMBL" id="ASJ06466.1"/>
    </source>
</evidence>
<dbReference type="AlphaFoldDB" id="A0A218P6R0"/>
<dbReference type="Proteomes" id="UP000197418">
    <property type="component" value="Chromosome"/>
</dbReference>
<dbReference type="GeneID" id="33315315"/>
<evidence type="ECO:0000313" key="3">
    <source>
        <dbReference type="Proteomes" id="UP000197418"/>
    </source>
</evidence>
<name>A0A218P6R0_9EURY</name>
<sequence length="391" mass="42294">MKKVVTVMLILTLLGMVAASGCLDGGEESSKTSPTSSTTAPTSSLPMTSKPSETTTSQAPQSWEMELVWNVSTSGIPLLDMSPDGSLSAVIDWNNADLYLVKPSGESVTFDLQGDDAVEPVVVGVVVRDREAHVLADYAEFAGVRIYSWEGQTGEERHGWAGAVADSIAISPSGNHLCYLITTGATTQELYCDGVKTTIENAGGYNMVDVSDTGLVAVGSGGEAGDVLIFKNGSRVMTLSPDSHMVVLYGDRIIGQFEGELRVLDAEGNVLARSGQYCLRWYSLLIPSVRATEKYLLWTDEFEGTRVLTWNMTEVKSLEGFMRFANENFVVTVKGGVIHCYSLRDFHEVFSVKVPGESLGYVRLSDDGRVLLVSGEFGSFWLYVKGLTLNV</sequence>
<proteinExistence type="predicted"/>
<evidence type="ECO:0000256" key="1">
    <source>
        <dbReference type="SAM" id="MobiDB-lite"/>
    </source>
</evidence>
<accession>A0A218P6R0</accession>
<reference evidence="2 3" key="1">
    <citation type="submission" date="2016-04" db="EMBL/GenBank/DDBJ databases">
        <title>Complete genome sequence of Thermococcus pacificus type strain P4.</title>
        <authorList>
            <person name="Oger P.M."/>
        </authorList>
    </citation>
    <scope>NUCLEOTIDE SEQUENCE [LARGE SCALE GENOMIC DNA]</scope>
    <source>
        <strain evidence="2 3">P-4</strain>
    </source>
</reference>
<gene>
    <name evidence="2" type="ORF">A3L08_03550</name>
</gene>
<keyword evidence="3" id="KW-1185">Reference proteome</keyword>
<dbReference type="RefSeq" id="WP_232461762.1">
    <property type="nucleotide sequence ID" value="NZ_CP015102.1"/>
</dbReference>
<dbReference type="SUPFAM" id="SSF69322">
    <property type="entry name" value="Tricorn protease domain 2"/>
    <property type="match status" value="1"/>
</dbReference>
<feature type="compositionally biased region" description="Polar residues" evidence="1">
    <location>
        <begin position="50"/>
        <end position="61"/>
    </location>
</feature>
<dbReference type="PROSITE" id="PS51257">
    <property type="entry name" value="PROKAR_LIPOPROTEIN"/>
    <property type="match status" value="1"/>
</dbReference>
<dbReference type="KEGG" id="tpaf:A3L08_03550"/>
<feature type="region of interest" description="Disordered" evidence="1">
    <location>
        <begin position="24"/>
        <end position="61"/>
    </location>
</feature>